<evidence type="ECO:0000313" key="1">
    <source>
        <dbReference type="EMBL" id="KAG1790269.1"/>
    </source>
</evidence>
<gene>
    <name evidence="1" type="ORF">HD556DRAFT_1392304</name>
</gene>
<reference evidence="1" key="1">
    <citation type="journal article" date="2020" name="New Phytol.">
        <title>Comparative genomics reveals dynamic genome evolution in host specialist ectomycorrhizal fungi.</title>
        <authorList>
            <person name="Lofgren L.A."/>
            <person name="Nguyen N.H."/>
            <person name="Vilgalys R."/>
            <person name="Ruytinx J."/>
            <person name="Liao H.L."/>
            <person name="Branco S."/>
            <person name="Kuo A."/>
            <person name="LaButti K."/>
            <person name="Lipzen A."/>
            <person name="Andreopoulos W."/>
            <person name="Pangilinan J."/>
            <person name="Riley R."/>
            <person name="Hundley H."/>
            <person name="Na H."/>
            <person name="Barry K."/>
            <person name="Grigoriev I.V."/>
            <person name="Stajich J.E."/>
            <person name="Kennedy P.G."/>
        </authorList>
    </citation>
    <scope>NUCLEOTIDE SEQUENCE</scope>
    <source>
        <strain evidence="1">S12</strain>
    </source>
</reference>
<dbReference type="EMBL" id="JABBWE010000051">
    <property type="protein sequence ID" value="KAG1790269.1"/>
    <property type="molecule type" value="Genomic_DNA"/>
</dbReference>
<evidence type="ECO:0000313" key="2">
    <source>
        <dbReference type="Proteomes" id="UP000719766"/>
    </source>
</evidence>
<comment type="caution">
    <text evidence="1">The sequence shown here is derived from an EMBL/GenBank/DDBJ whole genome shotgun (WGS) entry which is preliminary data.</text>
</comment>
<dbReference type="Proteomes" id="UP000719766">
    <property type="component" value="Unassembled WGS sequence"/>
</dbReference>
<protein>
    <submittedName>
        <fullName evidence="1">Uncharacterized protein</fullName>
    </submittedName>
</protein>
<proteinExistence type="predicted"/>
<dbReference type="AlphaFoldDB" id="A0A9P7AIM7"/>
<sequence length="102" mass="11352">MDTLCGRTIGMHPGCIGSISLCHLNSGRDKMPKLSEIWSLHNMMREDPCRRVPSGITIEDTQLRSWLSNRGFLAVTEPINSFKEIDGGISLSSFCTDSPRQL</sequence>
<organism evidence="1 2">
    <name type="scientific">Suillus plorans</name>
    <dbReference type="NCBI Taxonomy" id="116603"/>
    <lineage>
        <taxon>Eukaryota</taxon>
        <taxon>Fungi</taxon>
        <taxon>Dikarya</taxon>
        <taxon>Basidiomycota</taxon>
        <taxon>Agaricomycotina</taxon>
        <taxon>Agaricomycetes</taxon>
        <taxon>Agaricomycetidae</taxon>
        <taxon>Boletales</taxon>
        <taxon>Suillineae</taxon>
        <taxon>Suillaceae</taxon>
        <taxon>Suillus</taxon>
    </lineage>
</organism>
<name>A0A9P7AIM7_9AGAM</name>
<dbReference type="GeneID" id="64597341"/>
<accession>A0A9P7AIM7</accession>
<dbReference type="RefSeq" id="XP_041157241.1">
    <property type="nucleotide sequence ID" value="XM_041303577.1"/>
</dbReference>
<keyword evidence="2" id="KW-1185">Reference proteome</keyword>
<dbReference type="OrthoDB" id="3260094at2759"/>